<proteinExistence type="predicted"/>
<keyword evidence="1" id="KW-0808">Transferase</keyword>
<reference evidence="3" key="1">
    <citation type="journal article" date="2020" name="Nature">
        <title>Giant virus diversity and host interactions through global metagenomics.</title>
        <authorList>
            <person name="Schulz F."/>
            <person name="Roux S."/>
            <person name="Paez-Espino D."/>
            <person name="Jungbluth S."/>
            <person name="Walsh D.A."/>
            <person name="Denef V.J."/>
            <person name="McMahon K.D."/>
            <person name="Konstantinidis K.T."/>
            <person name="Eloe-Fadrosh E.A."/>
            <person name="Kyrpides N.C."/>
            <person name="Woyke T."/>
        </authorList>
    </citation>
    <scope>NUCLEOTIDE SEQUENCE</scope>
    <source>
        <strain evidence="3">GVMAG-M-3300027963-41</strain>
    </source>
</reference>
<dbReference type="AlphaFoldDB" id="A0A6C0LL53"/>
<dbReference type="GO" id="GO:0016757">
    <property type="term" value="F:glycosyltransferase activity"/>
    <property type="evidence" value="ECO:0007669"/>
    <property type="project" value="InterPro"/>
</dbReference>
<dbReference type="EMBL" id="MN740532">
    <property type="protein sequence ID" value="QHU31659.1"/>
    <property type="molecule type" value="Genomic_DNA"/>
</dbReference>
<dbReference type="SUPFAM" id="SSF53756">
    <property type="entry name" value="UDP-Glycosyltransferase/glycogen phosphorylase"/>
    <property type="match status" value="1"/>
</dbReference>
<sequence>MGKYNTEIWLYILAVFVVLLLFGDARSKHVLTVSSEKAASIEYENWPTWDTIDSPGTRIRVLWILHDYVPFVNAGSEICAHTMNKHLLRKPYLYDIWVGTPGYPNKTYEGVRCFDLYNTQILFELLKDTHVLMSHSYFYRKQSLWIAHKFGIPFLEWVHTDNYVRAVGPYWFDDRLKGRQWAIFNSHSLQASRKDLPKDFLRIVRPPVDYRKYGIYHSHLDEPKKEAKYVTLSNVNENKGGPLLIQLAKAMPEQEFLGIIGGYRKQITDKTLPNLKYIEHTTQIKDVYAQTWVMIMPSKEETWGRTAVEAMSSGIPLVVSPTPGLMECCGDAALYCDRTNLAEWVKTLRKLKQDREFYNQRSSISLQHARSLDPTDELADLEHWIEKTVLKANTHKDKTCSVLEKNLLFR</sequence>
<dbReference type="PANTHER" id="PTHR46401:SF2">
    <property type="entry name" value="GLYCOSYLTRANSFERASE WBBK-RELATED"/>
    <property type="match status" value="1"/>
</dbReference>
<dbReference type="Gene3D" id="3.40.50.2000">
    <property type="entry name" value="Glycogen Phosphorylase B"/>
    <property type="match status" value="1"/>
</dbReference>
<evidence type="ECO:0000313" key="3">
    <source>
        <dbReference type="EMBL" id="QHU31659.1"/>
    </source>
</evidence>
<evidence type="ECO:0000259" key="2">
    <source>
        <dbReference type="Pfam" id="PF00534"/>
    </source>
</evidence>
<name>A0A6C0LL53_9ZZZZ</name>
<dbReference type="InterPro" id="IPR001296">
    <property type="entry name" value="Glyco_trans_1"/>
</dbReference>
<evidence type="ECO:0000256" key="1">
    <source>
        <dbReference type="ARBA" id="ARBA00022679"/>
    </source>
</evidence>
<dbReference type="PANTHER" id="PTHR46401">
    <property type="entry name" value="GLYCOSYLTRANSFERASE WBBK-RELATED"/>
    <property type="match status" value="1"/>
</dbReference>
<dbReference type="CDD" id="cd03801">
    <property type="entry name" value="GT4_PimA-like"/>
    <property type="match status" value="1"/>
</dbReference>
<organism evidence="3">
    <name type="scientific">viral metagenome</name>
    <dbReference type="NCBI Taxonomy" id="1070528"/>
    <lineage>
        <taxon>unclassified sequences</taxon>
        <taxon>metagenomes</taxon>
        <taxon>organismal metagenomes</taxon>
    </lineage>
</organism>
<dbReference type="Pfam" id="PF00534">
    <property type="entry name" value="Glycos_transf_1"/>
    <property type="match status" value="1"/>
</dbReference>
<feature type="domain" description="Glycosyl transferase family 1" evidence="2">
    <location>
        <begin position="220"/>
        <end position="360"/>
    </location>
</feature>
<dbReference type="GO" id="GO:0009103">
    <property type="term" value="P:lipopolysaccharide biosynthetic process"/>
    <property type="evidence" value="ECO:0007669"/>
    <property type="project" value="TreeGrafter"/>
</dbReference>
<accession>A0A6C0LL53</accession>
<protein>
    <recommendedName>
        <fullName evidence="2">Glycosyl transferase family 1 domain-containing protein</fullName>
    </recommendedName>
</protein>